<dbReference type="Pfam" id="PF04199">
    <property type="entry name" value="Cyclase"/>
    <property type="match status" value="1"/>
</dbReference>
<comment type="caution">
    <text evidence="1">The sequence shown here is derived from an EMBL/GenBank/DDBJ whole genome shotgun (WGS) entry which is preliminary data.</text>
</comment>
<name>A0AAW9IAT8_CLOPF</name>
<dbReference type="Gene3D" id="3.50.30.50">
    <property type="entry name" value="Putative cyclase"/>
    <property type="match status" value="1"/>
</dbReference>
<reference evidence="1" key="1">
    <citation type="submission" date="2019-11" db="EMBL/GenBank/DDBJ databases">
        <title>Characterization of Clostridium perfringens isolates from swine manure treated agricultural soils.</title>
        <authorList>
            <person name="Wushke S.T."/>
        </authorList>
    </citation>
    <scope>NUCLEOTIDE SEQUENCE</scope>
    <source>
        <strain evidence="1">X26</strain>
    </source>
</reference>
<proteinExistence type="predicted"/>
<dbReference type="EMBL" id="WNVC01001009">
    <property type="protein sequence ID" value="MDZ5001089.1"/>
    <property type="molecule type" value="Genomic_DNA"/>
</dbReference>
<sequence>GIAVIVDISQFKEVTIRDLIKYEDRIRNCDFLILKTGWEKYWGSNDYFNDFPSLTEEAAKWICDFNLRGIGIDTISIDKFDSIDFEIHNIILSRGKLIIENLTNLDLINSEEFTLVATPLKIECGDASPVRAIALTN</sequence>
<dbReference type="PANTHER" id="PTHR31118:SF12">
    <property type="entry name" value="CYCLASE-LIKE PROTEIN 2"/>
    <property type="match status" value="1"/>
</dbReference>
<dbReference type="GO" id="GO:0019441">
    <property type="term" value="P:L-tryptophan catabolic process to kynurenine"/>
    <property type="evidence" value="ECO:0007669"/>
    <property type="project" value="InterPro"/>
</dbReference>
<dbReference type="AlphaFoldDB" id="A0AAW9IAT8"/>
<dbReference type="InterPro" id="IPR007325">
    <property type="entry name" value="KFase/CYL"/>
</dbReference>
<protein>
    <submittedName>
        <fullName evidence="1">Cyclase family protein</fullName>
    </submittedName>
</protein>
<dbReference type="InterPro" id="IPR037175">
    <property type="entry name" value="KFase_sf"/>
</dbReference>
<dbReference type="SUPFAM" id="SSF102198">
    <property type="entry name" value="Putative cyclase"/>
    <property type="match status" value="1"/>
</dbReference>
<dbReference type="PANTHER" id="PTHR31118">
    <property type="entry name" value="CYCLASE-LIKE PROTEIN 2"/>
    <property type="match status" value="1"/>
</dbReference>
<feature type="non-terminal residue" evidence="1">
    <location>
        <position position="1"/>
    </location>
</feature>
<dbReference type="Proteomes" id="UP001291306">
    <property type="component" value="Unassembled WGS sequence"/>
</dbReference>
<dbReference type="RefSeq" id="WP_322459245.1">
    <property type="nucleotide sequence ID" value="NZ_WNVC01001009.1"/>
</dbReference>
<gene>
    <name evidence="1" type="ORF">GNF79_18900</name>
</gene>
<evidence type="ECO:0000313" key="1">
    <source>
        <dbReference type="EMBL" id="MDZ5001089.1"/>
    </source>
</evidence>
<evidence type="ECO:0000313" key="2">
    <source>
        <dbReference type="Proteomes" id="UP001291306"/>
    </source>
</evidence>
<accession>A0AAW9IAT8</accession>
<dbReference type="GO" id="GO:0004061">
    <property type="term" value="F:arylformamidase activity"/>
    <property type="evidence" value="ECO:0007669"/>
    <property type="project" value="InterPro"/>
</dbReference>
<organism evidence="1 2">
    <name type="scientific">Clostridium perfringens</name>
    <dbReference type="NCBI Taxonomy" id="1502"/>
    <lineage>
        <taxon>Bacteria</taxon>
        <taxon>Bacillati</taxon>
        <taxon>Bacillota</taxon>
        <taxon>Clostridia</taxon>
        <taxon>Eubacteriales</taxon>
        <taxon>Clostridiaceae</taxon>
        <taxon>Clostridium</taxon>
    </lineage>
</organism>